<keyword evidence="4" id="KW-0010">Activator</keyword>
<dbReference type="HOGENOM" id="CLU_039613_9_0_6"/>
<dbReference type="EMBL" id="APLQ01000011">
    <property type="protein sequence ID" value="ENO15529.1"/>
    <property type="molecule type" value="Genomic_DNA"/>
</dbReference>
<dbReference type="SUPFAM" id="SSF46785">
    <property type="entry name" value="Winged helix' DNA-binding domain"/>
    <property type="match status" value="1"/>
</dbReference>
<dbReference type="Gene3D" id="3.40.190.10">
    <property type="entry name" value="Periplasmic binding protein-like II"/>
    <property type="match status" value="2"/>
</dbReference>
<evidence type="ECO:0000256" key="1">
    <source>
        <dbReference type="ARBA" id="ARBA00009437"/>
    </source>
</evidence>
<dbReference type="GO" id="GO:0003677">
    <property type="term" value="F:DNA binding"/>
    <property type="evidence" value="ECO:0007669"/>
    <property type="project" value="UniProtKB-KW"/>
</dbReference>
<dbReference type="Proteomes" id="UP000013165">
    <property type="component" value="Unassembled WGS sequence"/>
</dbReference>
<keyword evidence="8" id="KW-1185">Reference proteome</keyword>
<dbReference type="STRING" id="626887.J057_09261"/>
<dbReference type="GO" id="GO:0003700">
    <property type="term" value="F:DNA-binding transcription factor activity"/>
    <property type="evidence" value="ECO:0007669"/>
    <property type="project" value="InterPro"/>
</dbReference>
<reference evidence="7 8" key="1">
    <citation type="journal article" date="2013" name="Genome Announc.">
        <title>Genome Sequence of the Polycyclic Aromatic Hydrocarbon-Degrading Bacterium Strain Marinobacter nanhaiticus D15-8WT.</title>
        <authorList>
            <person name="Cui Z."/>
            <person name="Gao W."/>
            <person name="Li Q."/>
            <person name="Xu G."/>
            <person name="Zheng L."/>
        </authorList>
    </citation>
    <scope>NUCLEOTIDE SEQUENCE [LARGE SCALE GENOMIC DNA]</scope>
    <source>
        <strain evidence="7 8">D15-8W</strain>
    </source>
</reference>
<protein>
    <submittedName>
        <fullName evidence="7">LysR family transcriptional regulator</fullName>
    </submittedName>
</protein>
<comment type="similarity">
    <text evidence="1">Belongs to the LysR transcriptional regulatory family.</text>
</comment>
<dbReference type="eggNOG" id="COG0583">
    <property type="taxonomic scope" value="Bacteria"/>
</dbReference>
<evidence type="ECO:0000313" key="7">
    <source>
        <dbReference type="EMBL" id="ENO15529.1"/>
    </source>
</evidence>
<dbReference type="Pfam" id="PF00126">
    <property type="entry name" value="HTH_1"/>
    <property type="match status" value="1"/>
</dbReference>
<dbReference type="RefSeq" id="WP_004579825.1">
    <property type="nucleotide sequence ID" value="NZ_AP028878.1"/>
</dbReference>
<comment type="caution">
    <text evidence="7">The sequence shown here is derived from an EMBL/GenBank/DDBJ whole genome shotgun (WGS) entry which is preliminary data.</text>
</comment>
<keyword evidence="2" id="KW-0805">Transcription regulation</keyword>
<accession>N6W5P1</accession>
<dbReference type="PANTHER" id="PTHR30293:SF2">
    <property type="entry name" value="TRANSCRIPTIONAL ACTIVATOR PROTEIN NHAR"/>
    <property type="match status" value="1"/>
</dbReference>
<evidence type="ECO:0000256" key="5">
    <source>
        <dbReference type="ARBA" id="ARBA00023163"/>
    </source>
</evidence>
<dbReference type="AlphaFoldDB" id="N6W5P1"/>
<keyword evidence="5" id="KW-0804">Transcription</keyword>
<keyword evidence="3" id="KW-0238">DNA-binding</keyword>
<gene>
    <name evidence="7" type="ORF">J057_09261</name>
</gene>
<dbReference type="PANTHER" id="PTHR30293">
    <property type="entry name" value="TRANSCRIPTIONAL REGULATORY PROTEIN NAC-RELATED"/>
    <property type="match status" value="1"/>
</dbReference>
<dbReference type="InterPro" id="IPR036390">
    <property type="entry name" value="WH_DNA-bd_sf"/>
</dbReference>
<sequence length="299" mass="33313">MLDTLNFRHLYYFWVIAHEGSLAQASERLDLAPQTLSGQLASLEQAVGGLLFRRESRRLFLTDLGRTVLGYADEMFSVADELCQVVQSAPEDRPLKLVVGVSASIHKLIAYHLIEPALTLDRDVQLTCRTARIEDLLRDLARQQLDVLLTDRVPLTDAGARWHLHELGQSGISLFAAPALAQRLTPGYPASLNGQPFLANALDAPYLHQLTRWFSEQGVRLKVRAEIDDSALIKVFGRQGQGVFAAPTLIADEVCRQYEVACLGHVEGVTDHLYAITRTRQSTHPAVEAICRQRITARR</sequence>
<dbReference type="SUPFAM" id="SSF53850">
    <property type="entry name" value="Periplasmic binding protein-like II"/>
    <property type="match status" value="1"/>
</dbReference>
<dbReference type="GO" id="GO:2000142">
    <property type="term" value="P:regulation of DNA-templated transcription initiation"/>
    <property type="evidence" value="ECO:0007669"/>
    <property type="project" value="TreeGrafter"/>
</dbReference>
<evidence type="ECO:0000313" key="8">
    <source>
        <dbReference type="Proteomes" id="UP000013165"/>
    </source>
</evidence>
<name>N6W5P1_9GAMM</name>
<organism evidence="7 8">
    <name type="scientific">Marinobacter nanhaiticus D15-8W</name>
    <dbReference type="NCBI Taxonomy" id="626887"/>
    <lineage>
        <taxon>Bacteria</taxon>
        <taxon>Pseudomonadati</taxon>
        <taxon>Pseudomonadota</taxon>
        <taxon>Gammaproteobacteria</taxon>
        <taxon>Pseudomonadales</taxon>
        <taxon>Marinobacteraceae</taxon>
        <taxon>Marinobacter</taxon>
    </lineage>
</organism>
<proteinExistence type="inferred from homology"/>
<dbReference type="OrthoDB" id="464481at2"/>
<dbReference type="PROSITE" id="PS50931">
    <property type="entry name" value="HTH_LYSR"/>
    <property type="match status" value="1"/>
</dbReference>
<dbReference type="PATRIC" id="fig|626887.3.peg.1856"/>
<dbReference type="Gene3D" id="1.10.10.10">
    <property type="entry name" value="Winged helix-like DNA-binding domain superfamily/Winged helix DNA-binding domain"/>
    <property type="match status" value="1"/>
</dbReference>
<evidence type="ECO:0000256" key="4">
    <source>
        <dbReference type="ARBA" id="ARBA00023159"/>
    </source>
</evidence>
<dbReference type="InterPro" id="IPR036388">
    <property type="entry name" value="WH-like_DNA-bd_sf"/>
</dbReference>
<dbReference type="InterPro" id="IPR000847">
    <property type="entry name" value="LysR_HTH_N"/>
</dbReference>
<evidence type="ECO:0000256" key="2">
    <source>
        <dbReference type="ARBA" id="ARBA00023015"/>
    </source>
</evidence>
<feature type="domain" description="HTH lysR-type" evidence="6">
    <location>
        <begin position="5"/>
        <end position="62"/>
    </location>
</feature>
<dbReference type="InterPro" id="IPR005119">
    <property type="entry name" value="LysR_subst-bd"/>
</dbReference>
<dbReference type="Pfam" id="PF03466">
    <property type="entry name" value="LysR_substrate"/>
    <property type="match status" value="1"/>
</dbReference>
<evidence type="ECO:0000256" key="3">
    <source>
        <dbReference type="ARBA" id="ARBA00023125"/>
    </source>
</evidence>
<evidence type="ECO:0000259" key="6">
    <source>
        <dbReference type="PROSITE" id="PS50931"/>
    </source>
</evidence>